<feature type="non-terminal residue" evidence="2">
    <location>
        <position position="1"/>
    </location>
</feature>
<feature type="coiled-coil region" evidence="1">
    <location>
        <begin position="46"/>
        <end position="73"/>
    </location>
</feature>
<evidence type="ECO:0000313" key="2">
    <source>
        <dbReference type="EMBL" id="KIO17265.1"/>
    </source>
</evidence>
<organism evidence="2 3">
    <name type="scientific">Tulasnella calospora MUT 4182</name>
    <dbReference type="NCBI Taxonomy" id="1051891"/>
    <lineage>
        <taxon>Eukaryota</taxon>
        <taxon>Fungi</taxon>
        <taxon>Dikarya</taxon>
        <taxon>Basidiomycota</taxon>
        <taxon>Agaricomycotina</taxon>
        <taxon>Agaricomycetes</taxon>
        <taxon>Cantharellales</taxon>
        <taxon>Tulasnellaceae</taxon>
        <taxon>Tulasnella</taxon>
    </lineage>
</organism>
<evidence type="ECO:0000256" key="1">
    <source>
        <dbReference type="SAM" id="Coils"/>
    </source>
</evidence>
<dbReference type="AlphaFoldDB" id="A0A0C3PRJ9"/>
<feature type="non-terminal residue" evidence="2">
    <location>
        <position position="74"/>
    </location>
</feature>
<keyword evidence="3" id="KW-1185">Reference proteome</keyword>
<evidence type="ECO:0000313" key="3">
    <source>
        <dbReference type="Proteomes" id="UP000054248"/>
    </source>
</evidence>
<protein>
    <submittedName>
        <fullName evidence="2">Uncharacterized protein</fullName>
    </submittedName>
</protein>
<proteinExistence type="predicted"/>
<sequence length="74" mass="8700">AQIEDSYARRTMDPQRITAWKLAEEYGCSRLLVSMVAPIRNIDVQVKALESLMQMTEAKGKRLKKEKEIYRREK</sequence>
<reference evidence="2 3" key="1">
    <citation type="submission" date="2014-04" db="EMBL/GenBank/DDBJ databases">
        <authorList>
            <consortium name="DOE Joint Genome Institute"/>
            <person name="Kuo A."/>
            <person name="Girlanda M."/>
            <person name="Perotto S."/>
            <person name="Kohler A."/>
            <person name="Nagy L.G."/>
            <person name="Floudas D."/>
            <person name="Copeland A."/>
            <person name="Barry K.W."/>
            <person name="Cichocki N."/>
            <person name="Veneault-Fourrey C."/>
            <person name="LaButti K."/>
            <person name="Lindquist E.A."/>
            <person name="Lipzen A."/>
            <person name="Lundell T."/>
            <person name="Morin E."/>
            <person name="Murat C."/>
            <person name="Sun H."/>
            <person name="Tunlid A."/>
            <person name="Henrissat B."/>
            <person name="Grigoriev I.V."/>
            <person name="Hibbett D.S."/>
            <person name="Martin F."/>
            <person name="Nordberg H.P."/>
            <person name="Cantor M.N."/>
            <person name="Hua S.X."/>
        </authorList>
    </citation>
    <scope>NUCLEOTIDE SEQUENCE [LARGE SCALE GENOMIC DNA]</scope>
    <source>
        <strain evidence="2 3">MUT 4182</strain>
    </source>
</reference>
<name>A0A0C3PRJ9_9AGAM</name>
<reference evidence="3" key="2">
    <citation type="submission" date="2015-01" db="EMBL/GenBank/DDBJ databases">
        <title>Evolutionary Origins and Diversification of the Mycorrhizal Mutualists.</title>
        <authorList>
            <consortium name="DOE Joint Genome Institute"/>
            <consortium name="Mycorrhizal Genomics Consortium"/>
            <person name="Kohler A."/>
            <person name="Kuo A."/>
            <person name="Nagy L.G."/>
            <person name="Floudas D."/>
            <person name="Copeland A."/>
            <person name="Barry K.W."/>
            <person name="Cichocki N."/>
            <person name="Veneault-Fourrey C."/>
            <person name="LaButti K."/>
            <person name="Lindquist E.A."/>
            <person name="Lipzen A."/>
            <person name="Lundell T."/>
            <person name="Morin E."/>
            <person name="Murat C."/>
            <person name="Riley R."/>
            <person name="Ohm R."/>
            <person name="Sun H."/>
            <person name="Tunlid A."/>
            <person name="Henrissat B."/>
            <person name="Grigoriev I.V."/>
            <person name="Hibbett D.S."/>
            <person name="Martin F."/>
        </authorList>
    </citation>
    <scope>NUCLEOTIDE SEQUENCE [LARGE SCALE GENOMIC DNA]</scope>
    <source>
        <strain evidence="3">MUT 4182</strain>
    </source>
</reference>
<accession>A0A0C3PRJ9</accession>
<dbReference type="HOGENOM" id="CLU_2694765_0_0_1"/>
<keyword evidence="1" id="KW-0175">Coiled coil</keyword>
<dbReference type="OrthoDB" id="6021263at2759"/>
<dbReference type="Proteomes" id="UP000054248">
    <property type="component" value="Unassembled WGS sequence"/>
</dbReference>
<dbReference type="EMBL" id="KN823407">
    <property type="protein sequence ID" value="KIO17265.1"/>
    <property type="molecule type" value="Genomic_DNA"/>
</dbReference>
<gene>
    <name evidence="2" type="ORF">M407DRAFT_58236</name>
</gene>